<dbReference type="AlphaFoldDB" id="A0A1G6ERC4"/>
<dbReference type="EMBL" id="FMXO01000021">
    <property type="protein sequence ID" value="SDB59971.1"/>
    <property type="molecule type" value="Genomic_DNA"/>
</dbReference>
<evidence type="ECO:0000256" key="1">
    <source>
        <dbReference type="SAM" id="MobiDB-lite"/>
    </source>
</evidence>
<evidence type="ECO:0000313" key="4">
    <source>
        <dbReference type="Proteomes" id="UP000198771"/>
    </source>
</evidence>
<feature type="transmembrane region" description="Helical" evidence="2">
    <location>
        <begin position="64"/>
        <end position="82"/>
    </location>
</feature>
<sequence length="341" mass="37714">MYLFSLWKRLHYSFRSNSRSRRDTRGPIQLGHNRIYILPTKTGLGFFMLLGVMLLISINYNNPPGYLLTFLLAGIALVGIFHTHRGLSGLLVSYGRALPVFAGFQAVFPIIIVNPTSIPRHAIRVGWCRTDAESGNIDAWSQEHALCRDIDARQEMVYNPTLLAETRGLLRPARIVVSTVFPLGLYRAWSWVLLPLNCVVYPAPASRAAPLASSDALGQSAQTRTDRDGDEYDGLRGYRDGDHVRRIAWKAVARGAGLVSKDFIGEVEGDVILLDWDALAGEETEAKLSQLCRGVLDAEKAGRSYSLRMPGRHVPPGLGPAQMHACLQALALYGRKTSEPF</sequence>
<feature type="transmembrane region" description="Helical" evidence="2">
    <location>
        <begin position="94"/>
        <end position="113"/>
    </location>
</feature>
<keyword evidence="4" id="KW-1185">Reference proteome</keyword>
<feature type="transmembrane region" description="Helical" evidence="2">
    <location>
        <begin position="35"/>
        <end position="58"/>
    </location>
</feature>
<evidence type="ECO:0000313" key="3">
    <source>
        <dbReference type="EMBL" id="SDB59971.1"/>
    </source>
</evidence>
<keyword evidence="2" id="KW-0472">Membrane</keyword>
<feature type="region of interest" description="Disordered" evidence="1">
    <location>
        <begin position="212"/>
        <end position="235"/>
    </location>
</feature>
<gene>
    <name evidence="3" type="ORF">SAMN05660653_03072</name>
</gene>
<keyword evidence="2" id="KW-0812">Transmembrane</keyword>
<dbReference type="PANTHER" id="PTHR34351">
    <property type="entry name" value="SLR1927 PROTEIN-RELATED"/>
    <property type="match status" value="1"/>
</dbReference>
<proteinExistence type="predicted"/>
<keyword evidence="2" id="KW-1133">Transmembrane helix</keyword>
<accession>A0A1G6ERC4</accession>
<name>A0A1G6ERC4_9BACT</name>
<dbReference type="Proteomes" id="UP000198771">
    <property type="component" value="Unassembled WGS sequence"/>
</dbReference>
<dbReference type="OrthoDB" id="5298497at2"/>
<reference evidence="3 4" key="1">
    <citation type="submission" date="2016-10" db="EMBL/GenBank/DDBJ databases">
        <authorList>
            <person name="de Groot N.N."/>
        </authorList>
    </citation>
    <scope>NUCLEOTIDE SEQUENCE [LARGE SCALE GENOMIC DNA]</scope>
    <source>
        <strain evidence="3 4">ASO4-2</strain>
    </source>
</reference>
<dbReference type="RefSeq" id="WP_092123658.1">
    <property type="nucleotide sequence ID" value="NZ_FMXO01000021.1"/>
</dbReference>
<protein>
    <submittedName>
        <fullName evidence="3">Uncharacterized conserved protein, DUF58 family, contains vWF domain</fullName>
    </submittedName>
</protein>
<dbReference type="STRING" id="617002.SAMN05660653_03072"/>
<evidence type="ECO:0000256" key="2">
    <source>
        <dbReference type="SAM" id="Phobius"/>
    </source>
</evidence>
<dbReference type="PANTHER" id="PTHR34351:SF1">
    <property type="entry name" value="SLR1927 PROTEIN"/>
    <property type="match status" value="1"/>
</dbReference>
<organism evidence="3 4">
    <name type="scientific">Desulfonatronum thiosulfatophilum</name>
    <dbReference type="NCBI Taxonomy" id="617002"/>
    <lineage>
        <taxon>Bacteria</taxon>
        <taxon>Pseudomonadati</taxon>
        <taxon>Thermodesulfobacteriota</taxon>
        <taxon>Desulfovibrionia</taxon>
        <taxon>Desulfovibrionales</taxon>
        <taxon>Desulfonatronaceae</taxon>
        <taxon>Desulfonatronum</taxon>
    </lineage>
</organism>